<organism evidence="1 2">
    <name type="scientific">Dryococelus australis</name>
    <dbReference type="NCBI Taxonomy" id="614101"/>
    <lineage>
        <taxon>Eukaryota</taxon>
        <taxon>Metazoa</taxon>
        <taxon>Ecdysozoa</taxon>
        <taxon>Arthropoda</taxon>
        <taxon>Hexapoda</taxon>
        <taxon>Insecta</taxon>
        <taxon>Pterygota</taxon>
        <taxon>Neoptera</taxon>
        <taxon>Polyneoptera</taxon>
        <taxon>Phasmatodea</taxon>
        <taxon>Verophasmatodea</taxon>
        <taxon>Anareolatae</taxon>
        <taxon>Phasmatidae</taxon>
        <taxon>Eurycanthinae</taxon>
        <taxon>Dryococelus</taxon>
    </lineage>
</organism>
<reference evidence="1 2" key="1">
    <citation type="submission" date="2023-02" db="EMBL/GenBank/DDBJ databases">
        <title>LHISI_Scaffold_Assembly.</title>
        <authorList>
            <person name="Stuart O.P."/>
            <person name="Cleave R."/>
            <person name="Magrath M.J.L."/>
            <person name="Mikheyev A.S."/>
        </authorList>
    </citation>
    <scope>NUCLEOTIDE SEQUENCE [LARGE SCALE GENOMIC DNA]</scope>
    <source>
        <strain evidence="1">Daus_M_001</strain>
        <tissue evidence="1">Leg muscle</tissue>
    </source>
</reference>
<evidence type="ECO:0000313" key="2">
    <source>
        <dbReference type="Proteomes" id="UP001159363"/>
    </source>
</evidence>
<protein>
    <recommendedName>
        <fullName evidence="3">C2H2-type domain-containing protein</fullName>
    </recommendedName>
</protein>
<keyword evidence="2" id="KW-1185">Reference proteome</keyword>
<dbReference type="Proteomes" id="UP001159363">
    <property type="component" value="Chromosome 6"/>
</dbReference>
<gene>
    <name evidence="1" type="ORF">PR048_019540</name>
</gene>
<evidence type="ECO:0000313" key="1">
    <source>
        <dbReference type="EMBL" id="KAJ8878937.1"/>
    </source>
</evidence>
<dbReference type="EMBL" id="JARBHB010000007">
    <property type="protein sequence ID" value="KAJ8878937.1"/>
    <property type="molecule type" value="Genomic_DNA"/>
</dbReference>
<proteinExistence type="predicted"/>
<sequence length="907" mass="102060">MALAKWLLRDFFGKSYYSSVLIDFFRHEFDSTIDFFRQRTDSTIDFFRHGVCCTMHFFGWITYRSIAIDDFVPSCALQLCDKCKHLFKRGDNLKRHKKNCKGRASADKKRSVLAVFENHVNWIRLKIISIHGNANKCKAKENKMAVNEGERQPPAMLKVQWMSSMYSRSAVNMAQHCSHYCNSVSVPLCTVGRIICLPQLLPNWWLAIELCLAHFRREFVKPLDFVFDVHDYEKNVFTDFSAGKKCMPNWPKWALVLHSPSEPVVSNLWHDKRISLESRDSFFPKLAHISNPSYPPHIPTPLSPPHNSNPSIPPHNFIPSLLAHQFFTTVERCDVTCHRKLYGRKDPRRRTALYVLIIPVKSTVSAAVRRCHVYHAAPSVARGKHCALYETSRNPRVTDGKTARQLCSLRVEVMGNVASEQDLFIITTQVANHIWPIDGLQSDAKPANSWHEPGSIPDLEVTPLTSYTLPITGPDANLDKLALGTWYTLAVLATPLKIATRGIMPYNSLKAVHDKMSTFEINLRKKPLLLATNMLTGALSDMLPVKLTTLNGKVVLYMLIPPPPKLCFVYFGSRVGIVPDDAAGRRAFSGISRFPRLCIPALHHTHFILIGSLDLEGSGDLRRHSNTGDSNTRAQCPIAHTRKALNNRAVLQSSCFPGQITSATGGLCYTRGKPIDVTTTLPIENYLGLKKGKLLVPLAEGDILGCVMCAWCEFGQRQCDVTSGMHFSRARSQIRALSWRIRIQPRYPLPPAGNRGQLRLNNAPILATVRQGPKSIHIRPAAREDHDNRRSEEEVMGARVGSALEGVWGISETVRCRAAMLVYLRGCVRDGRESNLLETETVLQVPNCLRLRLQFSRIPATNIKASDCIKVQRASEPAVYESRESGRLCDELEEQQVAPENLRLRAS</sequence>
<evidence type="ECO:0008006" key="3">
    <source>
        <dbReference type="Google" id="ProtNLM"/>
    </source>
</evidence>
<name>A0ABQ9H3V4_9NEOP</name>
<accession>A0ABQ9H3V4</accession>
<comment type="caution">
    <text evidence="1">The sequence shown here is derived from an EMBL/GenBank/DDBJ whole genome shotgun (WGS) entry which is preliminary data.</text>
</comment>